<evidence type="ECO:0000256" key="3">
    <source>
        <dbReference type="ARBA" id="ARBA00022525"/>
    </source>
</evidence>
<keyword evidence="6" id="KW-1185">Reference proteome</keyword>
<dbReference type="GO" id="GO:0005576">
    <property type="term" value="C:extracellular region"/>
    <property type="evidence" value="ECO:0007669"/>
    <property type="project" value="UniProtKB-SubCell"/>
</dbReference>
<gene>
    <name evidence="5" type="ORF">D9756_010458</name>
</gene>
<name>A0A8H5CVG5_9AGAR</name>
<sequence length="430" mass="47969">MNADKTALDKKKDERIDMAALSSRSLLEYTPPPGKEGFAVPQLAFHVTDHLDPDYVKDFGSLESPKIWSNQPWDCRPLPADKPADATFTEARLPWHFLIHKISEDEYELIIKTRVLEADNFALFVLPYEQPIPSFLLTLEKFSLHQESDANKVAKATRDSLAVLEDFKALYDEATSSGGARVSASCFLDSIIARDLKVHADSDARLDIQWDVYYTYECPFSSFQNYQTFVIAIRQKLRVKITGKGIGEPRTSDNLLLCGACGSAGHTSHRCPFNPADTPGWKGPPVEQPPLRPSNKTNLHTVAEAPDFPLQLRINCWVLGDSINGIFIVNIGSQESISALKDIIKEKRKPEFDHVPAATLALWKVSVPVGEIEGLGRETLDTRLLPTFDLSQEFLHSLDNDHLHVVIEAPGSRESQWSFTASRPSAAPHL</sequence>
<accession>A0A8H5CVG5</accession>
<comment type="subcellular location">
    <subcellularLocation>
        <location evidence="1">Host cell</location>
    </subcellularLocation>
    <subcellularLocation>
        <location evidence="2">Secreted</location>
    </subcellularLocation>
</comment>
<feature type="domain" description="Crinkler effector protein N-terminal" evidence="4">
    <location>
        <begin position="312"/>
        <end position="408"/>
    </location>
</feature>
<dbReference type="InterPro" id="IPR045379">
    <property type="entry name" value="Crinkler_N"/>
</dbReference>
<dbReference type="AlphaFoldDB" id="A0A8H5CVG5"/>
<organism evidence="5 6">
    <name type="scientific">Leucocoprinus leucothites</name>
    <dbReference type="NCBI Taxonomy" id="201217"/>
    <lineage>
        <taxon>Eukaryota</taxon>
        <taxon>Fungi</taxon>
        <taxon>Dikarya</taxon>
        <taxon>Basidiomycota</taxon>
        <taxon>Agaricomycotina</taxon>
        <taxon>Agaricomycetes</taxon>
        <taxon>Agaricomycetidae</taxon>
        <taxon>Agaricales</taxon>
        <taxon>Agaricineae</taxon>
        <taxon>Agaricaceae</taxon>
        <taxon>Leucocoprinus</taxon>
    </lineage>
</organism>
<evidence type="ECO:0000256" key="1">
    <source>
        <dbReference type="ARBA" id="ARBA00004340"/>
    </source>
</evidence>
<evidence type="ECO:0000259" key="4">
    <source>
        <dbReference type="Pfam" id="PF20147"/>
    </source>
</evidence>
<dbReference type="OrthoDB" id="3032623at2759"/>
<evidence type="ECO:0000256" key="2">
    <source>
        <dbReference type="ARBA" id="ARBA00004613"/>
    </source>
</evidence>
<keyword evidence="3" id="KW-0964">Secreted</keyword>
<protein>
    <recommendedName>
        <fullName evidence="4">Crinkler effector protein N-terminal domain-containing protein</fullName>
    </recommendedName>
</protein>
<reference evidence="5 6" key="1">
    <citation type="journal article" date="2020" name="ISME J.">
        <title>Uncovering the hidden diversity of litter-decomposition mechanisms in mushroom-forming fungi.</title>
        <authorList>
            <person name="Floudas D."/>
            <person name="Bentzer J."/>
            <person name="Ahren D."/>
            <person name="Johansson T."/>
            <person name="Persson P."/>
            <person name="Tunlid A."/>
        </authorList>
    </citation>
    <scope>NUCLEOTIDE SEQUENCE [LARGE SCALE GENOMIC DNA]</scope>
    <source>
        <strain evidence="5 6">CBS 146.42</strain>
    </source>
</reference>
<dbReference type="Proteomes" id="UP000559027">
    <property type="component" value="Unassembled WGS sequence"/>
</dbReference>
<dbReference type="Pfam" id="PF20147">
    <property type="entry name" value="Crinkler"/>
    <property type="match status" value="1"/>
</dbReference>
<dbReference type="EMBL" id="JAACJO010000020">
    <property type="protein sequence ID" value="KAF5348318.1"/>
    <property type="molecule type" value="Genomic_DNA"/>
</dbReference>
<dbReference type="GO" id="GO:0043657">
    <property type="term" value="C:host cell"/>
    <property type="evidence" value="ECO:0007669"/>
    <property type="project" value="UniProtKB-SubCell"/>
</dbReference>
<proteinExistence type="predicted"/>
<evidence type="ECO:0000313" key="6">
    <source>
        <dbReference type="Proteomes" id="UP000559027"/>
    </source>
</evidence>
<comment type="caution">
    <text evidence="5">The sequence shown here is derived from an EMBL/GenBank/DDBJ whole genome shotgun (WGS) entry which is preliminary data.</text>
</comment>
<evidence type="ECO:0000313" key="5">
    <source>
        <dbReference type="EMBL" id="KAF5348318.1"/>
    </source>
</evidence>